<evidence type="ECO:0000259" key="1">
    <source>
        <dbReference type="Pfam" id="PF01370"/>
    </source>
</evidence>
<keyword evidence="3" id="KW-1185">Reference proteome</keyword>
<sequence>MTVAMLPNSRVGNSLGAGAPSCAPLRPRHVLAFTSRLHQRSARARTVEVRADNALIINTKGGGHAFIGLYLAKQLLDAGHSVTILNDGSQDKLEGKAPFSQYSSLSGANIIWGSPTDTSAYPSDSFDIVYDNNGKDLDTCKVAIDHFKDKVSHYAFVASAGAYKANKVEPALTESDARKDSAGHVAVEKYLAEQGLPYTVFQPLYIYGPYAAKDYMGFFLDRLLRNRPVPIPAPGIQLVSLSHVEDVASLMAKVPGNKAAIGQHYNAASDRYISHDGVVHALAEVAGVEANIVHYDTKAVSLAKGEGIPFRTEHFIASVEKAKRELGWQPAHAFLDDVPSLVDAYKASGALDKDIDFSADDKILEAVGAKVPAMA</sequence>
<dbReference type="Pfam" id="PF01370">
    <property type="entry name" value="Epimerase"/>
    <property type="match status" value="1"/>
</dbReference>
<proteinExistence type="predicted"/>
<evidence type="ECO:0000313" key="2">
    <source>
        <dbReference type="EMBL" id="CAK0742954.1"/>
    </source>
</evidence>
<dbReference type="Proteomes" id="UP001314263">
    <property type="component" value="Unassembled WGS sequence"/>
</dbReference>
<name>A0AAV1HTB0_9CHLO</name>
<dbReference type="GO" id="GO:0003978">
    <property type="term" value="F:UDP-glucose 4-epimerase activity"/>
    <property type="evidence" value="ECO:0007669"/>
    <property type="project" value="TreeGrafter"/>
</dbReference>
<dbReference type="GO" id="GO:0005829">
    <property type="term" value="C:cytosol"/>
    <property type="evidence" value="ECO:0007669"/>
    <property type="project" value="TreeGrafter"/>
</dbReference>
<dbReference type="Gene3D" id="3.40.50.720">
    <property type="entry name" value="NAD(P)-binding Rossmann-like Domain"/>
    <property type="match status" value="1"/>
</dbReference>
<feature type="domain" description="NAD-dependent epimerase/dehydratase" evidence="1">
    <location>
        <begin position="62"/>
        <end position="267"/>
    </location>
</feature>
<dbReference type="PANTHER" id="PTHR43725">
    <property type="entry name" value="UDP-GLUCOSE 4-EPIMERASE"/>
    <property type="match status" value="1"/>
</dbReference>
<accession>A0AAV1HTB0</accession>
<evidence type="ECO:0000313" key="3">
    <source>
        <dbReference type="Proteomes" id="UP001314263"/>
    </source>
</evidence>
<organism evidence="2 3">
    <name type="scientific">Coccomyxa viridis</name>
    <dbReference type="NCBI Taxonomy" id="1274662"/>
    <lineage>
        <taxon>Eukaryota</taxon>
        <taxon>Viridiplantae</taxon>
        <taxon>Chlorophyta</taxon>
        <taxon>core chlorophytes</taxon>
        <taxon>Trebouxiophyceae</taxon>
        <taxon>Trebouxiophyceae incertae sedis</taxon>
        <taxon>Coccomyxaceae</taxon>
        <taxon>Coccomyxa</taxon>
    </lineage>
</organism>
<dbReference type="PANTHER" id="PTHR43725:SF6">
    <property type="entry name" value="CHLOROPLAST STEM-LOOP BINDING PROTEIN OF 41 KDA A, CHLOROPLASTIC"/>
    <property type="match status" value="1"/>
</dbReference>
<dbReference type="GO" id="GO:0005996">
    <property type="term" value="P:monosaccharide metabolic process"/>
    <property type="evidence" value="ECO:0007669"/>
    <property type="project" value="TreeGrafter"/>
</dbReference>
<dbReference type="InterPro" id="IPR036291">
    <property type="entry name" value="NAD(P)-bd_dom_sf"/>
</dbReference>
<dbReference type="SUPFAM" id="SSF51735">
    <property type="entry name" value="NAD(P)-binding Rossmann-fold domains"/>
    <property type="match status" value="1"/>
</dbReference>
<dbReference type="EMBL" id="CAUYUE010000002">
    <property type="protein sequence ID" value="CAK0742954.1"/>
    <property type="molecule type" value="Genomic_DNA"/>
</dbReference>
<gene>
    <name evidence="2" type="ORF">CVIRNUC_001432</name>
</gene>
<dbReference type="InterPro" id="IPR001509">
    <property type="entry name" value="Epimerase_deHydtase"/>
</dbReference>
<protein>
    <recommendedName>
        <fullName evidence="1">NAD-dependent epimerase/dehydratase domain-containing protein</fullName>
    </recommendedName>
</protein>
<comment type="caution">
    <text evidence="2">The sequence shown here is derived from an EMBL/GenBank/DDBJ whole genome shotgun (WGS) entry which is preliminary data.</text>
</comment>
<reference evidence="2 3" key="1">
    <citation type="submission" date="2023-10" db="EMBL/GenBank/DDBJ databases">
        <authorList>
            <person name="Maclean D."/>
            <person name="Macfadyen A."/>
        </authorList>
    </citation>
    <scope>NUCLEOTIDE SEQUENCE [LARGE SCALE GENOMIC DNA]</scope>
</reference>
<dbReference type="AlphaFoldDB" id="A0AAV1HTB0"/>